<dbReference type="InterPro" id="IPR006675">
    <property type="entry name" value="HDIG_dom"/>
</dbReference>
<protein>
    <recommendedName>
        <fullName evidence="5 6">Ribonuclease Y</fullName>
        <shortName evidence="5">RNase Y</shortName>
        <ecNumber evidence="5 6">3.1.-.-</ecNumber>
    </recommendedName>
</protein>
<dbReference type="InterPro" id="IPR004088">
    <property type="entry name" value="KH_dom_type_1"/>
</dbReference>
<dbReference type="NCBIfam" id="TIGR00277">
    <property type="entry name" value="HDIG"/>
    <property type="match status" value="1"/>
</dbReference>
<evidence type="ECO:0000256" key="5">
    <source>
        <dbReference type="HAMAP-Rule" id="MF_00335"/>
    </source>
</evidence>
<dbReference type="Pfam" id="PF12072">
    <property type="entry name" value="RNase_Y_N"/>
    <property type="match status" value="1"/>
</dbReference>
<dbReference type="SMART" id="SM00471">
    <property type="entry name" value="HDc"/>
    <property type="match status" value="1"/>
</dbReference>
<evidence type="ECO:0000256" key="4">
    <source>
        <dbReference type="ARBA" id="ARBA00022884"/>
    </source>
</evidence>
<dbReference type="RefSeq" id="WP_022272991.1">
    <property type="nucleotide sequence ID" value="NZ_JACRTJ010000005.1"/>
</dbReference>
<dbReference type="SUPFAM" id="SSF54791">
    <property type="entry name" value="Eukaryotic type KH-domain (KH-domain type I)"/>
    <property type="match status" value="1"/>
</dbReference>
<keyword evidence="1 5" id="KW-0540">Nuclease</keyword>
<dbReference type="Proteomes" id="UP000647491">
    <property type="component" value="Unassembled WGS sequence"/>
</dbReference>
<comment type="similarity">
    <text evidence="5">Belongs to the RNase Y family.</text>
</comment>
<evidence type="ECO:0000256" key="3">
    <source>
        <dbReference type="ARBA" id="ARBA00022801"/>
    </source>
</evidence>
<comment type="caution">
    <text evidence="9">The sequence shown here is derived from an EMBL/GenBank/DDBJ whole genome shotgun (WGS) entry which is preliminary data.</text>
</comment>
<dbReference type="SMART" id="SM00322">
    <property type="entry name" value="KH"/>
    <property type="match status" value="1"/>
</dbReference>
<gene>
    <name evidence="5 9" type="primary">rny</name>
    <name evidence="9" type="ORF">H8708_02300</name>
</gene>
<dbReference type="CDD" id="cd00077">
    <property type="entry name" value="HDc"/>
    <property type="match status" value="1"/>
</dbReference>
<evidence type="ECO:0000256" key="7">
    <source>
        <dbReference type="SAM" id="Coils"/>
    </source>
</evidence>
<dbReference type="EC" id="3.1.-.-" evidence="5 6"/>
<dbReference type="NCBIfam" id="TIGR03319">
    <property type="entry name" value="RNase_Y"/>
    <property type="match status" value="1"/>
</dbReference>
<dbReference type="SUPFAM" id="SSF109604">
    <property type="entry name" value="HD-domain/PDEase-like"/>
    <property type="match status" value="1"/>
</dbReference>
<evidence type="ECO:0000256" key="2">
    <source>
        <dbReference type="ARBA" id="ARBA00022759"/>
    </source>
</evidence>
<feature type="coiled-coil region" evidence="7">
    <location>
        <begin position="27"/>
        <end position="105"/>
    </location>
</feature>
<dbReference type="Gene3D" id="3.30.1370.10">
    <property type="entry name" value="K Homology domain, type 1"/>
    <property type="match status" value="1"/>
</dbReference>
<keyword evidence="2 5" id="KW-0255">Endonuclease</keyword>
<reference evidence="9 10" key="1">
    <citation type="submission" date="2020-08" db="EMBL/GenBank/DDBJ databases">
        <title>Genome public.</title>
        <authorList>
            <person name="Liu C."/>
            <person name="Sun Q."/>
        </authorList>
    </citation>
    <scope>NUCLEOTIDE SEQUENCE [LARGE SCALE GENOMIC DNA]</scope>
    <source>
        <strain evidence="9 10">BX10</strain>
    </source>
</reference>
<dbReference type="HAMAP" id="MF_00335">
    <property type="entry name" value="RNase_Y"/>
    <property type="match status" value="1"/>
</dbReference>
<dbReference type="PANTHER" id="PTHR12826">
    <property type="entry name" value="RIBONUCLEASE Y"/>
    <property type="match status" value="1"/>
</dbReference>
<dbReference type="InterPro" id="IPR022711">
    <property type="entry name" value="RNase_Y_N"/>
</dbReference>
<dbReference type="PANTHER" id="PTHR12826:SF15">
    <property type="entry name" value="RIBONUCLEASE Y"/>
    <property type="match status" value="1"/>
</dbReference>
<evidence type="ECO:0000313" key="9">
    <source>
        <dbReference type="EMBL" id="MBC8598070.1"/>
    </source>
</evidence>
<proteinExistence type="inferred from homology"/>
<dbReference type="Pfam" id="PF00013">
    <property type="entry name" value="KH_1"/>
    <property type="match status" value="1"/>
</dbReference>
<evidence type="ECO:0000256" key="6">
    <source>
        <dbReference type="NCBIfam" id="TIGR03319"/>
    </source>
</evidence>
<dbReference type="EMBL" id="JACRTJ010000005">
    <property type="protein sequence ID" value="MBC8598070.1"/>
    <property type="molecule type" value="Genomic_DNA"/>
</dbReference>
<evidence type="ECO:0000259" key="8">
    <source>
        <dbReference type="PROSITE" id="PS51831"/>
    </source>
</evidence>
<keyword evidence="10" id="KW-1185">Reference proteome</keyword>
<dbReference type="InterPro" id="IPR036612">
    <property type="entry name" value="KH_dom_type_1_sf"/>
</dbReference>
<accession>A0ABR7NPM6</accession>
<evidence type="ECO:0000256" key="1">
    <source>
        <dbReference type="ARBA" id="ARBA00022722"/>
    </source>
</evidence>
<dbReference type="InterPro" id="IPR017705">
    <property type="entry name" value="Ribonuclease_Y"/>
</dbReference>
<keyword evidence="7" id="KW-0175">Coiled coil</keyword>
<feature type="domain" description="HD" evidence="8">
    <location>
        <begin position="330"/>
        <end position="423"/>
    </location>
</feature>
<keyword evidence="3 5" id="KW-0378">Hydrolase</keyword>
<comment type="function">
    <text evidence="5">Endoribonuclease that initiates mRNA decay.</text>
</comment>
<name>A0ABR7NPM6_9FIRM</name>
<evidence type="ECO:0000313" key="10">
    <source>
        <dbReference type="Proteomes" id="UP000647491"/>
    </source>
</evidence>
<dbReference type="CDD" id="cd22431">
    <property type="entry name" value="KH-I_RNaseY"/>
    <property type="match status" value="1"/>
</dbReference>
<dbReference type="InterPro" id="IPR003607">
    <property type="entry name" value="HD/PDEase_dom"/>
</dbReference>
<keyword evidence="4 5" id="KW-0694">RNA-binding</keyword>
<dbReference type="PROSITE" id="PS51831">
    <property type="entry name" value="HD"/>
    <property type="match status" value="1"/>
</dbReference>
<dbReference type="Pfam" id="PF01966">
    <property type="entry name" value="HD"/>
    <property type="match status" value="1"/>
</dbReference>
<dbReference type="Gene3D" id="1.10.3210.10">
    <property type="entry name" value="Hypothetical protein af1432"/>
    <property type="match status" value="1"/>
</dbReference>
<dbReference type="InterPro" id="IPR004087">
    <property type="entry name" value="KH_dom"/>
</dbReference>
<sequence length="514" mass="57539">MSPIISALIAAVIVAPITWLAAVAYRKKSYESKIGSAEEKSREIIDEALKVAETKKKEALLEAKEENLKAKNELEKETRERRAEIQRYERRVLSKEENLDKKAEAMERKESSLVSREDSLKKRTAEVEELFAKEQEELEKISGLTSDQAKEYLLKSVEADVKHDTAKLIKELEARAKEEADKKAREYVVTAIQRCAADHVAETTVSVVQLPSDEMKGRIIGREGRNIRTLETMTGVELIIDDTPEAVVLSGFDPVRREVARIALERLIVDGRIHPARIEEMVEKAQKEVENMMREEGEAAALEVGIHGIHPELVKLLGKMKFRTSYGQNALKHSIEVAQLSGLLASEIGVDVRLAKRAGLLHDIGKSVDHEMEGSHVQLGSELCKKYKESATVINAVESHHGDVEPTSLISCIVQAADTISAARPGARRETLETYTNRLKQLEDITNSFKGVDKSFAIQAGREVRIMVVPEQVSDDDMVLMAREISKKVESELEYPGQIKVNVIRESRVTDYAK</sequence>
<organism evidence="9 10">
    <name type="scientific">Enterocloster hominis</name>
    <name type="common">ex Liu et al. 2021</name>
    <dbReference type="NCBI Taxonomy" id="2763663"/>
    <lineage>
        <taxon>Bacteria</taxon>
        <taxon>Bacillati</taxon>
        <taxon>Bacillota</taxon>
        <taxon>Clostridia</taxon>
        <taxon>Lachnospirales</taxon>
        <taxon>Lachnospiraceae</taxon>
        <taxon>Enterocloster</taxon>
    </lineage>
</organism>
<dbReference type="InterPro" id="IPR006674">
    <property type="entry name" value="HD_domain"/>
</dbReference>
<dbReference type="PROSITE" id="PS50084">
    <property type="entry name" value="KH_TYPE_1"/>
    <property type="match status" value="1"/>
</dbReference>